<dbReference type="EMBL" id="WNKV01000009">
    <property type="protein sequence ID" value="MTW17255.1"/>
    <property type="molecule type" value="Genomic_DNA"/>
</dbReference>
<reference evidence="1 2" key="1">
    <citation type="submission" date="2019-11" db="EMBL/GenBank/DDBJ databases">
        <title>Whole-genome sequence of Rhodoplanes serenus DSM 18633, type strain.</title>
        <authorList>
            <person name="Kyndt J.A."/>
            <person name="Meyer T.E."/>
        </authorList>
    </citation>
    <scope>NUCLEOTIDE SEQUENCE [LARGE SCALE GENOMIC DNA]</scope>
    <source>
        <strain evidence="1 2">DSM 18633</strain>
    </source>
</reference>
<dbReference type="Gene3D" id="3.90.79.10">
    <property type="entry name" value="Nucleoside Triphosphate Pyrophosphohydrolase"/>
    <property type="match status" value="1"/>
</dbReference>
<dbReference type="AlphaFoldDB" id="A0A9X5ATH6"/>
<organism evidence="1 2">
    <name type="scientific">Rhodoplanes serenus</name>
    <dbReference type="NCBI Taxonomy" id="200615"/>
    <lineage>
        <taxon>Bacteria</taxon>
        <taxon>Pseudomonadati</taxon>
        <taxon>Pseudomonadota</taxon>
        <taxon>Alphaproteobacteria</taxon>
        <taxon>Hyphomicrobiales</taxon>
        <taxon>Nitrobacteraceae</taxon>
        <taxon>Rhodoplanes</taxon>
    </lineage>
</organism>
<dbReference type="GO" id="GO:0016787">
    <property type="term" value="F:hydrolase activity"/>
    <property type="evidence" value="ECO:0007669"/>
    <property type="project" value="UniProtKB-KW"/>
</dbReference>
<gene>
    <name evidence="1" type="ORF">GJ689_13685</name>
</gene>
<proteinExistence type="predicted"/>
<comment type="caution">
    <text evidence="1">The sequence shown here is derived from an EMBL/GenBank/DDBJ whole genome shotgun (WGS) entry which is preliminary data.</text>
</comment>
<dbReference type="Proteomes" id="UP000438991">
    <property type="component" value="Unassembled WGS sequence"/>
</dbReference>
<dbReference type="InterPro" id="IPR015797">
    <property type="entry name" value="NUDIX_hydrolase-like_dom_sf"/>
</dbReference>
<evidence type="ECO:0000313" key="1">
    <source>
        <dbReference type="EMBL" id="MTW17255.1"/>
    </source>
</evidence>
<evidence type="ECO:0000313" key="2">
    <source>
        <dbReference type="Proteomes" id="UP000438991"/>
    </source>
</evidence>
<keyword evidence="1" id="KW-0378">Hydrolase</keyword>
<dbReference type="SUPFAM" id="SSF55811">
    <property type="entry name" value="Nudix"/>
    <property type="match status" value="1"/>
</dbReference>
<protein>
    <submittedName>
        <fullName evidence="1">NUDIX hydrolase</fullName>
    </submittedName>
</protein>
<dbReference type="RefSeq" id="WP_155479992.1">
    <property type="nucleotide sequence ID" value="NZ_WNKV01000009.1"/>
</dbReference>
<accession>A0A9X5ATH6</accession>
<name>A0A9X5ATH6_9BRAD</name>
<sequence>MDELPVLAVDRLDLVLEPHAWTFAAVRRRDIAAYFEAERRRLPQLWNGRVLLMHRHALAGGVLRAALFETDFASFLAWRDWGCPDRSVVNAFAMGALRGSDGAFLLGEMAAGTANAGRVYFPCGTPDPSDVRDGIVDFAGSVAREVAEETGLTPDDYTAGPWAMVPAGPRLALIRVLQAAVPAAVLAERIAAHLAGQARPELSGVRVVRALADLDEPDLGGAVPDFVRAYLRHVLAAEQDGAPPAAAQRRG</sequence>